<accession>A0A6L2LQH0</accession>
<keyword evidence="2" id="KW-0812">Transmembrane</keyword>
<feature type="region of interest" description="Disordered" evidence="1">
    <location>
        <begin position="263"/>
        <end position="320"/>
    </location>
</feature>
<feature type="transmembrane region" description="Helical" evidence="2">
    <location>
        <begin position="370"/>
        <end position="388"/>
    </location>
</feature>
<keyword evidence="2" id="KW-1133">Transmembrane helix</keyword>
<comment type="caution">
    <text evidence="3">The sequence shown here is derived from an EMBL/GenBank/DDBJ whole genome shotgun (WGS) entry which is preliminary data.</text>
</comment>
<dbReference type="AlphaFoldDB" id="A0A6L2LQH0"/>
<name>A0A6L2LQH0_TANCI</name>
<reference evidence="3" key="1">
    <citation type="journal article" date="2019" name="Sci. Rep.">
        <title>Draft genome of Tanacetum cinerariifolium, the natural source of mosquito coil.</title>
        <authorList>
            <person name="Yamashiro T."/>
            <person name="Shiraishi A."/>
            <person name="Satake H."/>
            <person name="Nakayama K."/>
        </authorList>
    </citation>
    <scope>NUCLEOTIDE SEQUENCE</scope>
</reference>
<proteinExistence type="predicted"/>
<dbReference type="PANTHER" id="PTHR11439:SF495">
    <property type="entry name" value="REVERSE TRANSCRIPTASE, RNA-DEPENDENT DNA POLYMERASE-RELATED"/>
    <property type="match status" value="1"/>
</dbReference>
<dbReference type="EMBL" id="BKCJ010004656">
    <property type="protein sequence ID" value="GEU62335.1"/>
    <property type="molecule type" value="Genomic_DNA"/>
</dbReference>
<dbReference type="PANTHER" id="PTHR11439">
    <property type="entry name" value="GAG-POL-RELATED RETROTRANSPOSON"/>
    <property type="match status" value="1"/>
</dbReference>
<dbReference type="CDD" id="cd09272">
    <property type="entry name" value="RNase_HI_RT_Ty1"/>
    <property type="match status" value="1"/>
</dbReference>
<evidence type="ECO:0000313" key="3">
    <source>
        <dbReference type="EMBL" id="GEU62335.1"/>
    </source>
</evidence>
<evidence type="ECO:0000256" key="1">
    <source>
        <dbReference type="SAM" id="MobiDB-lite"/>
    </source>
</evidence>
<feature type="compositionally biased region" description="Pro residues" evidence="1">
    <location>
        <begin position="278"/>
        <end position="291"/>
    </location>
</feature>
<sequence>MARMVKEKDGKSGSILIDTEKPLLKDPDGGDVDVHIYWSMIGSLIQRIFRYLKGKPHLGLWYPKDSPFKLVAYSDSDYTGASLDRKSITGGYQFLGCRLIYWQCKKQTVVSTSSIEAEYVVVASCCAQLLWIQNQLLDYGKFDLTDGKSGSILIDTEKPLLKDPDGGDVDVHIYWSMIGSLMYLTSSRPDIMHFLNVVSSKLMLFILTIEAAHLMLLGHKYTSPALTQKVFANMKKIGKGFLGVDTFLFDGMLVQQQVQVVEDAAEDEDDDNEVSAKPTPPLSTPATPPPSHTQEHIPSLPQAQTAQPSSPPPQQPSQTTDILQSAMTLLNTLLETCATLTKKVANLEQDKIAQAIEIIKLKQRVRRNTIMLWVSVNVSGAMTIVVMMKREKLKLGFVL</sequence>
<feature type="compositionally biased region" description="Acidic residues" evidence="1">
    <location>
        <begin position="263"/>
        <end position="273"/>
    </location>
</feature>
<protein>
    <submittedName>
        <fullName evidence="3">Uncharacterized mitochondrial protein AtMg00810-like</fullName>
    </submittedName>
</protein>
<evidence type="ECO:0000256" key="2">
    <source>
        <dbReference type="SAM" id="Phobius"/>
    </source>
</evidence>
<organism evidence="3">
    <name type="scientific">Tanacetum cinerariifolium</name>
    <name type="common">Dalmatian daisy</name>
    <name type="synonym">Chrysanthemum cinerariifolium</name>
    <dbReference type="NCBI Taxonomy" id="118510"/>
    <lineage>
        <taxon>Eukaryota</taxon>
        <taxon>Viridiplantae</taxon>
        <taxon>Streptophyta</taxon>
        <taxon>Embryophyta</taxon>
        <taxon>Tracheophyta</taxon>
        <taxon>Spermatophyta</taxon>
        <taxon>Magnoliopsida</taxon>
        <taxon>eudicotyledons</taxon>
        <taxon>Gunneridae</taxon>
        <taxon>Pentapetalae</taxon>
        <taxon>asterids</taxon>
        <taxon>campanulids</taxon>
        <taxon>Asterales</taxon>
        <taxon>Asteraceae</taxon>
        <taxon>Asteroideae</taxon>
        <taxon>Anthemideae</taxon>
        <taxon>Anthemidinae</taxon>
        <taxon>Tanacetum</taxon>
    </lineage>
</organism>
<gene>
    <name evidence="3" type="ORF">Tci_034313</name>
</gene>
<keyword evidence="2" id="KW-0472">Membrane</keyword>